<gene>
    <name evidence="12" type="ORF">A7K91_12295</name>
</gene>
<dbReference type="InterPro" id="IPR051552">
    <property type="entry name" value="HptR"/>
</dbReference>
<dbReference type="Pfam" id="PF00072">
    <property type="entry name" value="Response_reg"/>
    <property type="match status" value="1"/>
</dbReference>
<accession>A0A1A5YFE4</accession>
<dbReference type="EMBL" id="LYPA01000065">
    <property type="protein sequence ID" value="OBR64297.1"/>
    <property type="molecule type" value="Genomic_DNA"/>
</dbReference>
<keyword evidence="7" id="KW-0804">Transcription</keyword>
<evidence type="ECO:0000256" key="9">
    <source>
        <dbReference type="SAM" id="MobiDB-lite"/>
    </source>
</evidence>
<evidence type="ECO:0000313" key="13">
    <source>
        <dbReference type="Proteomes" id="UP000092024"/>
    </source>
</evidence>
<dbReference type="SMART" id="SM00448">
    <property type="entry name" value="REC"/>
    <property type="match status" value="1"/>
</dbReference>
<keyword evidence="13" id="KW-1185">Reference proteome</keyword>
<dbReference type="RefSeq" id="WP_068684822.1">
    <property type="nucleotide sequence ID" value="NZ_LYPA01000065.1"/>
</dbReference>
<dbReference type="GO" id="GO:0043565">
    <property type="term" value="F:sequence-specific DNA binding"/>
    <property type="evidence" value="ECO:0007669"/>
    <property type="project" value="InterPro"/>
</dbReference>
<dbReference type="STRING" id="1844972.A7K91_12295"/>
<dbReference type="PROSITE" id="PS50110">
    <property type="entry name" value="RESPONSE_REGULATORY"/>
    <property type="match status" value="1"/>
</dbReference>
<dbReference type="PANTHER" id="PTHR42713">
    <property type="entry name" value="HISTIDINE KINASE-RELATED"/>
    <property type="match status" value="1"/>
</dbReference>
<comment type="subcellular location">
    <subcellularLocation>
        <location evidence="1">Cytoplasm</location>
    </subcellularLocation>
</comment>
<dbReference type="GO" id="GO:0003700">
    <property type="term" value="F:DNA-binding transcription factor activity"/>
    <property type="evidence" value="ECO:0007669"/>
    <property type="project" value="InterPro"/>
</dbReference>
<dbReference type="OrthoDB" id="159632at2"/>
<evidence type="ECO:0000256" key="8">
    <source>
        <dbReference type="PROSITE-ProRule" id="PRU00169"/>
    </source>
</evidence>
<feature type="compositionally biased region" description="Polar residues" evidence="9">
    <location>
        <begin position="165"/>
        <end position="174"/>
    </location>
</feature>
<dbReference type="InterPro" id="IPR009057">
    <property type="entry name" value="Homeodomain-like_sf"/>
</dbReference>
<evidence type="ECO:0000259" key="11">
    <source>
        <dbReference type="PROSITE" id="PS50110"/>
    </source>
</evidence>
<feature type="region of interest" description="Disordered" evidence="9">
    <location>
        <begin position="138"/>
        <end position="174"/>
    </location>
</feature>
<dbReference type="PRINTS" id="PR00032">
    <property type="entry name" value="HTHARAC"/>
</dbReference>
<evidence type="ECO:0008006" key="14">
    <source>
        <dbReference type="Google" id="ProtNLM"/>
    </source>
</evidence>
<keyword evidence="6" id="KW-0238">DNA-binding</keyword>
<dbReference type="InterPro" id="IPR020449">
    <property type="entry name" value="Tscrpt_reg_AraC-type_HTH"/>
</dbReference>
<dbReference type="InterPro" id="IPR001789">
    <property type="entry name" value="Sig_transdc_resp-reg_receiver"/>
</dbReference>
<evidence type="ECO:0000259" key="10">
    <source>
        <dbReference type="PROSITE" id="PS01124"/>
    </source>
</evidence>
<dbReference type="InterPro" id="IPR018060">
    <property type="entry name" value="HTH_AraC"/>
</dbReference>
<evidence type="ECO:0000256" key="7">
    <source>
        <dbReference type="ARBA" id="ARBA00023163"/>
    </source>
</evidence>
<evidence type="ECO:0000256" key="3">
    <source>
        <dbReference type="ARBA" id="ARBA00022553"/>
    </source>
</evidence>
<feature type="modified residue" description="4-aspartylphosphate" evidence="8">
    <location>
        <position position="57"/>
    </location>
</feature>
<keyword evidence="3 8" id="KW-0597">Phosphoprotein</keyword>
<proteinExistence type="predicted"/>
<feature type="compositionally biased region" description="Basic residues" evidence="9">
    <location>
        <begin position="198"/>
        <end position="207"/>
    </location>
</feature>
<evidence type="ECO:0000256" key="6">
    <source>
        <dbReference type="ARBA" id="ARBA00023125"/>
    </source>
</evidence>
<name>A0A1A5YFE4_9BACL</name>
<dbReference type="CDD" id="cd17536">
    <property type="entry name" value="REC_YesN-like"/>
    <property type="match status" value="1"/>
</dbReference>
<keyword evidence="5" id="KW-0805">Transcription regulation</keyword>
<reference evidence="12 13" key="1">
    <citation type="submission" date="2016-05" db="EMBL/GenBank/DDBJ databases">
        <title>Paenibacillus oryzae. sp. nov., isolated from the rice root.</title>
        <authorList>
            <person name="Zhang J."/>
            <person name="Zhang X."/>
        </authorList>
    </citation>
    <scope>NUCLEOTIDE SEQUENCE [LARGE SCALE GENOMIC DNA]</scope>
    <source>
        <strain evidence="12 13">1DrF-4</strain>
    </source>
</reference>
<dbReference type="GO" id="GO:0005737">
    <property type="term" value="C:cytoplasm"/>
    <property type="evidence" value="ECO:0007669"/>
    <property type="project" value="UniProtKB-SubCell"/>
</dbReference>
<dbReference type="SUPFAM" id="SSF52172">
    <property type="entry name" value="CheY-like"/>
    <property type="match status" value="1"/>
</dbReference>
<protein>
    <recommendedName>
        <fullName evidence="14">DNA-binding response regulator</fullName>
    </recommendedName>
</protein>
<evidence type="ECO:0000256" key="5">
    <source>
        <dbReference type="ARBA" id="ARBA00023015"/>
    </source>
</evidence>
<evidence type="ECO:0000256" key="1">
    <source>
        <dbReference type="ARBA" id="ARBA00004496"/>
    </source>
</evidence>
<dbReference type="Gene3D" id="1.10.10.60">
    <property type="entry name" value="Homeodomain-like"/>
    <property type="match status" value="2"/>
</dbReference>
<dbReference type="AlphaFoldDB" id="A0A1A5YFE4"/>
<evidence type="ECO:0000313" key="12">
    <source>
        <dbReference type="EMBL" id="OBR64297.1"/>
    </source>
</evidence>
<dbReference type="PROSITE" id="PS01124">
    <property type="entry name" value="HTH_ARAC_FAMILY_2"/>
    <property type="match status" value="1"/>
</dbReference>
<keyword evidence="4" id="KW-0902">Two-component regulatory system</keyword>
<feature type="region of interest" description="Disordered" evidence="9">
    <location>
        <begin position="186"/>
        <end position="207"/>
    </location>
</feature>
<dbReference type="PANTHER" id="PTHR42713:SF3">
    <property type="entry name" value="TRANSCRIPTIONAL REGULATORY PROTEIN HPTR"/>
    <property type="match status" value="1"/>
</dbReference>
<evidence type="ECO:0000256" key="4">
    <source>
        <dbReference type="ARBA" id="ARBA00023012"/>
    </source>
</evidence>
<dbReference type="InterPro" id="IPR011006">
    <property type="entry name" value="CheY-like_superfamily"/>
</dbReference>
<comment type="caution">
    <text evidence="12">The sequence shown here is derived from an EMBL/GenBank/DDBJ whole genome shotgun (WGS) entry which is preliminary data.</text>
</comment>
<sequence length="315" mass="35186">MKVMIVDDEEMIRRGLEKILGKMGLDIEVVGSYGNGMEAWNCLSRLDDRGLDVLITDIKMPMMDGLKLAEKMQGKPVSLIVLSGFSEFEYARRALRCGVVDYLLKPVDKSLLREALQKIKAARCAESLLMTGVQRQEEHYPADPQGGFGGSAELSPGQSEDEGQNQHVSASTHAAIQQAGGAYEGIHGEELSSGPSGRIRKTPHQARVHPAVQQIRQLLEREYDKNLDMDMLAELADMSANYLSRLFKQETGMTITDYLILVRIDKAKQYLLDHHHLKNYEIAQLVGYSDPVYFNKLFKKSVGVTPREFRTQGGA</sequence>
<keyword evidence="2" id="KW-0963">Cytoplasm</keyword>
<feature type="domain" description="Response regulatory" evidence="11">
    <location>
        <begin position="2"/>
        <end position="120"/>
    </location>
</feature>
<dbReference type="Gene3D" id="3.40.50.2300">
    <property type="match status" value="1"/>
</dbReference>
<organism evidence="12 13">
    <name type="scientific">Paenibacillus oryzae</name>
    <dbReference type="NCBI Taxonomy" id="1844972"/>
    <lineage>
        <taxon>Bacteria</taxon>
        <taxon>Bacillati</taxon>
        <taxon>Bacillota</taxon>
        <taxon>Bacilli</taxon>
        <taxon>Bacillales</taxon>
        <taxon>Paenibacillaceae</taxon>
        <taxon>Paenibacillus</taxon>
    </lineage>
</organism>
<dbReference type="Pfam" id="PF12833">
    <property type="entry name" value="HTH_18"/>
    <property type="match status" value="1"/>
</dbReference>
<dbReference type="SMART" id="SM00342">
    <property type="entry name" value="HTH_ARAC"/>
    <property type="match status" value="1"/>
</dbReference>
<dbReference type="Proteomes" id="UP000092024">
    <property type="component" value="Unassembled WGS sequence"/>
</dbReference>
<feature type="domain" description="HTH araC/xylS-type" evidence="10">
    <location>
        <begin position="213"/>
        <end position="312"/>
    </location>
</feature>
<evidence type="ECO:0000256" key="2">
    <source>
        <dbReference type="ARBA" id="ARBA00022490"/>
    </source>
</evidence>
<dbReference type="GO" id="GO:0000160">
    <property type="term" value="P:phosphorelay signal transduction system"/>
    <property type="evidence" value="ECO:0007669"/>
    <property type="project" value="UniProtKB-KW"/>
</dbReference>
<dbReference type="SUPFAM" id="SSF46689">
    <property type="entry name" value="Homeodomain-like"/>
    <property type="match status" value="2"/>
</dbReference>